<reference evidence="3 4" key="1">
    <citation type="submission" date="2018-10" db="EMBL/GenBank/DDBJ databases">
        <title>Genomic Encyclopedia of Archaeal and Bacterial Type Strains, Phase II (KMG-II): from individual species to whole genera.</title>
        <authorList>
            <person name="Goeker M."/>
        </authorList>
    </citation>
    <scope>NUCLEOTIDE SEQUENCE [LARGE SCALE GENOMIC DNA]</scope>
    <source>
        <strain evidence="3 4">DSM 25217</strain>
    </source>
</reference>
<comment type="caution">
    <text evidence="3">The sequence shown here is derived from an EMBL/GenBank/DDBJ whole genome shotgun (WGS) entry which is preliminary data.</text>
</comment>
<evidence type="ECO:0000313" key="3">
    <source>
        <dbReference type="EMBL" id="RMB01975.1"/>
    </source>
</evidence>
<sequence>MLRDWSDDRAYDHFDSLDLSGLAWECLRRNEHYRADYGRMSEGGATAADWGLRFPRRPGHRRTQRSGFLAARLRPRSRQPGRQAAGLRAANGQHHRARLRASNR</sequence>
<feature type="compositionally biased region" description="Basic residues" evidence="1">
    <location>
        <begin position="54"/>
        <end position="64"/>
    </location>
</feature>
<keyword evidence="4" id="KW-1185">Reference proteome</keyword>
<accession>A0A3M0BZG5</accession>
<dbReference type="InterPro" id="IPR045465">
    <property type="entry name" value="Trans_reg_dom"/>
</dbReference>
<evidence type="ECO:0000259" key="2">
    <source>
        <dbReference type="Pfam" id="PF20109"/>
    </source>
</evidence>
<evidence type="ECO:0000256" key="1">
    <source>
        <dbReference type="SAM" id="MobiDB-lite"/>
    </source>
</evidence>
<feature type="domain" description="Transcriptional regulator-like" evidence="2">
    <location>
        <begin position="4"/>
        <end position="55"/>
    </location>
</feature>
<proteinExistence type="predicted"/>
<organism evidence="3 4">
    <name type="scientific">Eilatimonas milleporae</name>
    <dbReference type="NCBI Taxonomy" id="911205"/>
    <lineage>
        <taxon>Bacteria</taxon>
        <taxon>Pseudomonadati</taxon>
        <taxon>Pseudomonadota</taxon>
        <taxon>Alphaproteobacteria</taxon>
        <taxon>Kordiimonadales</taxon>
        <taxon>Kordiimonadaceae</taxon>
        <taxon>Eilatimonas</taxon>
    </lineage>
</organism>
<dbReference type="RefSeq" id="WP_425458913.1">
    <property type="nucleotide sequence ID" value="NZ_REFR01000015.1"/>
</dbReference>
<protein>
    <recommendedName>
        <fullName evidence="2">Transcriptional regulator-like domain-containing protein</fullName>
    </recommendedName>
</protein>
<gene>
    <name evidence="3" type="ORF">BXY39_3485</name>
</gene>
<dbReference type="AlphaFoldDB" id="A0A3M0BZG5"/>
<evidence type="ECO:0000313" key="4">
    <source>
        <dbReference type="Proteomes" id="UP000271227"/>
    </source>
</evidence>
<feature type="compositionally biased region" description="Basic residues" evidence="1">
    <location>
        <begin position="93"/>
        <end position="104"/>
    </location>
</feature>
<dbReference type="EMBL" id="REFR01000015">
    <property type="protein sequence ID" value="RMB01975.1"/>
    <property type="molecule type" value="Genomic_DNA"/>
</dbReference>
<name>A0A3M0BZG5_9PROT</name>
<feature type="region of interest" description="Disordered" evidence="1">
    <location>
        <begin position="49"/>
        <end position="104"/>
    </location>
</feature>
<dbReference type="Pfam" id="PF20109">
    <property type="entry name" value="Trans_reg_dom"/>
    <property type="match status" value="1"/>
</dbReference>
<dbReference type="InParanoid" id="A0A3M0BZG5"/>
<dbReference type="Proteomes" id="UP000271227">
    <property type="component" value="Unassembled WGS sequence"/>
</dbReference>